<dbReference type="AlphaFoldDB" id="A0A5J5A2U3"/>
<reference evidence="1 2" key="1">
    <citation type="submission" date="2019-09" db="EMBL/GenBank/DDBJ databases">
        <title>A chromosome-level genome assembly of the Chinese tupelo Nyssa sinensis.</title>
        <authorList>
            <person name="Yang X."/>
            <person name="Kang M."/>
            <person name="Yang Y."/>
            <person name="Xiong H."/>
            <person name="Wang M."/>
            <person name="Zhang Z."/>
            <person name="Wang Z."/>
            <person name="Wu H."/>
            <person name="Ma T."/>
            <person name="Liu J."/>
            <person name="Xi Z."/>
        </authorList>
    </citation>
    <scope>NUCLEOTIDE SEQUENCE [LARGE SCALE GENOMIC DNA]</scope>
    <source>
        <strain evidence="1">J267</strain>
        <tissue evidence="1">Leaf</tissue>
    </source>
</reference>
<gene>
    <name evidence="1" type="ORF">F0562_007197</name>
</gene>
<accession>A0A5J5A2U3</accession>
<dbReference type="Proteomes" id="UP000325577">
    <property type="component" value="Linkage Group LG3"/>
</dbReference>
<dbReference type="OrthoDB" id="784063at2759"/>
<dbReference type="EMBL" id="CM018046">
    <property type="protein sequence ID" value="KAA8525385.1"/>
    <property type="molecule type" value="Genomic_DNA"/>
</dbReference>
<organism evidence="1 2">
    <name type="scientific">Nyssa sinensis</name>
    <dbReference type="NCBI Taxonomy" id="561372"/>
    <lineage>
        <taxon>Eukaryota</taxon>
        <taxon>Viridiplantae</taxon>
        <taxon>Streptophyta</taxon>
        <taxon>Embryophyta</taxon>
        <taxon>Tracheophyta</taxon>
        <taxon>Spermatophyta</taxon>
        <taxon>Magnoliopsida</taxon>
        <taxon>eudicotyledons</taxon>
        <taxon>Gunneridae</taxon>
        <taxon>Pentapetalae</taxon>
        <taxon>asterids</taxon>
        <taxon>Cornales</taxon>
        <taxon>Nyssaceae</taxon>
        <taxon>Nyssa</taxon>
    </lineage>
</organism>
<keyword evidence="2" id="KW-1185">Reference proteome</keyword>
<sequence>MSNGLSGGHTWPIKRSIGDLAEFAVEVLRILKETNNEEASQPGFDDEPWTHFNRLPVRYALDVNVKSAKGVFLHKKLLHMALDLASKPAFEFRPVQVHHISNGLSFRRSYQK</sequence>
<name>A0A5J5A2U3_9ASTE</name>
<evidence type="ECO:0000313" key="1">
    <source>
        <dbReference type="EMBL" id="KAA8525385.1"/>
    </source>
</evidence>
<proteinExistence type="predicted"/>
<evidence type="ECO:0000313" key="2">
    <source>
        <dbReference type="Proteomes" id="UP000325577"/>
    </source>
</evidence>
<protein>
    <submittedName>
        <fullName evidence="1">Uncharacterized protein</fullName>
    </submittedName>
</protein>